<gene>
    <name evidence="6" type="ORF">FRACYDRAFT_167073</name>
</gene>
<feature type="region of interest" description="Disordered" evidence="5">
    <location>
        <begin position="161"/>
        <end position="188"/>
    </location>
</feature>
<organism evidence="6 7">
    <name type="scientific">Fragilariopsis cylindrus CCMP1102</name>
    <dbReference type="NCBI Taxonomy" id="635003"/>
    <lineage>
        <taxon>Eukaryota</taxon>
        <taxon>Sar</taxon>
        <taxon>Stramenopiles</taxon>
        <taxon>Ochrophyta</taxon>
        <taxon>Bacillariophyta</taxon>
        <taxon>Bacillariophyceae</taxon>
        <taxon>Bacillariophycidae</taxon>
        <taxon>Bacillariales</taxon>
        <taxon>Bacillariaceae</taxon>
        <taxon>Fragilariopsis</taxon>
    </lineage>
</organism>
<reference evidence="6 7" key="1">
    <citation type="submission" date="2016-09" db="EMBL/GenBank/DDBJ databases">
        <title>Extensive genetic diversity and differential bi-allelic expression allows diatom success in the polar Southern Ocean.</title>
        <authorList>
            <consortium name="DOE Joint Genome Institute"/>
            <person name="Mock T."/>
            <person name="Otillar R.P."/>
            <person name="Strauss J."/>
            <person name="Dupont C."/>
            <person name="Frickenhaus S."/>
            <person name="Maumus F."/>
            <person name="Mcmullan M."/>
            <person name="Sanges R."/>
            <person name="Schmutz J."/>
            <person name="Toseland A."/>
            <person name="Valas R."/>
            <person name="Veluchamy A."/>
            <person name="Ward B.J."/>
            <person name="Allen A."/>
            <person name="Barry K."/>
            <person name="Falciatore A."/>
            <person name="Ferrante M."/>
            <person name="Fortunato A.E."/>
            <person name="Gloeckner G."/>
            <person name="Gruber A."/>
            <person name="Hipkin R."/>
            <person name="Janech M."/>
            <person name="Kroth P."/>
            <person name="Leese F."/>
            <person name="Lindquist E."/>
            <person name="Lyon B.R."/>
            <person name="Martin J."/>
            <person name="Mayer C."/>
            <person name="Parker M."/>
            <person name="Quesneville H."/>
            <person name="Raymond J."/>
            <person name="Uhlig C."/>
            <person name="Valentin K.U."/>
            <person name="Worden A.Z."/>
            <person name="Armbrust E.V."/>
            <person name="Bowler C."/>
            <person name="Green B."/>
            <person name="Moulton V."/>
            <person name="Van Oosterhout C."/>
            <person name="Grigoriev I."/>
        </authorList>
    </citation>
    <scope>NUCLEOTIDE SEQUENCE [LARGE SCALE GENOMIC DNA]</scope>
    <source>
        <strain evidence="6 7">CCMP1102</strain>
    </source>
</reference>
<sequence>MATDADIVPQALTDFVFDLYDSVSLSQLTEEQGRLYNNVFRDLSQKYFASTPWPSPTAIAAECNGDPLFLAFYRELTHRHWHAVSRPSLRERMEGWDVYRELFDELLEGAEENSTSSTSKLFILPGWAFEILHEFVYQFQGFCQFRTTLNASANKHKLLETPSVEGSDDAAPEGEAGSTPAANKRGPPHHVVENLALMREEGSQDVWSVDTVMFYLNRLVEIGTNPKCIVPAYQYFGIFASVALSRLECLLCDYPASLSALTKTFKQVVDSVFPARLSLTYHAGISFLMLRRYKDATTTVGELCTYMHRGFKTGQLRQMPNADQLFKNYDRMIALLAISTHICPQSNLVDESISKTIREKHGAQMSKEAYTELFVFCAPKFVSPAIPDFINSGFVDNAYKQQIYLLEQELKDQSNFRALRSYLKLYTSIPTSKLTNFGNKESTLPSLKLKMRQLESTNPDIPSLKEASSKSGLDIHFYAEKVDGNADEIVHVDEAEKQRRFENYFFGQITQSYDIRKTSNNINTTV</sequence>
<dbReference type="GO" id="GO:0003743">
    <property type="term" value="F:translation initiation factor activity"/>
    <property type="evidence" value="ECO:0007669"/>
    <property type="project" value="UniProtKB-UniRule"/>
</dbReference>
<dbReference type="GO" id="GO:0001732">
    <property type="term" value="P:formation of cytoplasmic translation initiation complex"/>
    <property type="evidence" value="ECO:0007669"/>
    <property type="project" value="UniProtKB-UniRule"/>
</dbReference>
<dbReference type="AlphaFoldDB" id="A0A1E7FR27"/>
<dbReference type="HAMAP" id="MF_03011">
    <property type="entry name" value="eIF3l"/>
    <property type="match status" value="1"/>
</dbReference>
<dbReference type="Proteomes" id="UP000095751">
    <property type="component" value="Unassembled WGS sequence"/>
</dbReference>
<dbReference type="PANTHER" id="PTHR13242:SF0">
    <property type="entry name" value="EUKARYOTIC TRANSLATION INITIATION FACTOR 3 SUBUNIT L"/>
    <property type="match status" value="1"/>
</dbReference>
<dbReference type="GO" id="GO:0005852">
    <property type="term" value="C:eukaryotic translation initiation factor 3 complex"/>
    <property type="evidence" value="ECO:0007669"/>
    <property type="project" value="UniProtKB-UniRule"/>
</dbReference>
<dbReference type="GO" id="GO:0016282">
    <property type="term" value="C:eukaryotic 43S preinitiation complex"/>
    <property type="evidence" value="ECO:0007669"/>
    <property type="project" value="UniProtKB-UniRule"/>
</dbReference>
<evidence type="ECO:0000256" key="1">
    <source>
        <dbReference type="ARBA" id="ARBA00022490"/>
    </source>
</evidence>
<evidence type="ECO:0000256" key="5">
    <source>
        <dbReference type="SAM" id="MobiDB-lite"/>
    </source>
</evidence>
<keyword evidence="2 4" id="KW-0396">Initiation factor</keyword>
<proteinExistence type="inferred from homology"/>
<evidence type="ECO:0000256" key="3">
    <source>
        <dbReference type="ARBA" id="ARBA00022917"/>
    </source>
</evidence>
<protein>
    <recommendedName>
        <fullName evidence="4">Eukaryotic translation initiation factor 3 subunit L</fullName>
        <shortName evidence="4">eIF3l</shortName>
    </recommendedName>
</protein>
<dbReference type="Pfam" id="PF10255">
    <property type="entry name" value="Paf67"/>
    <property type="match status" value="1"/>
</dbReference>
<dbReference type="GO" id="GO:0033290">
    <property type="term" value="C:eukaryotic 48S preinitiation complex"/>
    <property type="evidence" value="ECO:0007669"/>
    <property type="project" value="UniProtKB-UniRule"/>
</dbReference>
<keyword evidence="1 4" id="KW-0963">Cytoplasm</keyword>
<name>A0A1E7FR27_9STRA</name>
<comment type="similarity">
    <text evidence="4">Belongs to the eIF-3 subunit L family.</text>
</comment>
<evidence type="ECO:0000313" key="7">
    <source>
        <dbReference type="Proteomes" id="UP000095751"/>
    </source>
</evidence>
<comment type="subunit">
    <text evidence="4">Component of the eukaryotic translation initiation factor 3 (eIF-3) complex.</text>
</comment>
<evidence type="ECO:0000256" key="4">
    <source>
        <dbReference type="HAMAP-Rule" id="MF_03011"/>
    </source>
</evidence>
<comment type="function">
    <text evidence="4">Component of the eukaryotic translation initiation factor 3 (eIF-3) complex, which is involved in protein synthesis of a specialized repertoire of mRNAs and, together with other initiation factors, stimulates binding of mRNA and methionyl-tRNAi to the 40S ribosome. The eIF-3 complex specifically targets and initiates translation of a subset of mRNAs involved in cell proliferation.</text>
</comment>
<dbReference type="PANTHER" id="PTHR13242">
    <property type="entry name" value="EUKARYOTIC TRANSLATION INITIATION FACTOR 3"/>
    <property type="match status" value="1"/>
</dbReference>
<accession>A0A1E7FR27</accession>
<dbReference type="KEGG" id="fcy:FRACYDRAFT_167073"/>
<evidence type="ECO:0000256" key="2">
    <source>
        <dbReference type="ARBA" id="ARBA00022540"/>
    </source>
</evidence>
<comment type="subcellular location">
    <subcellularLocation>
        <location evidence="4">Cytoplasm</location>
    </subcellularLocation>
</comment>
<dbReference type="InParanoid" id="A0A1E7FR27"/>
<dbReference type="OrthoDB" id="15082at2759"/>
<keyword evidence="3 4" id="KW-0648">Protein biosynthesis</keyword>
<keyword evidence="7" id="KW-1185">Reference proteome</keyword>
<evidence type="ECO:0000313" key="6">
    <source>
        <dbReference type="EMBL" id="OEU20621.1"/>
    </source>
</evidence>
<dbReference type="FunCoup" id="A0A1E7FR27">
    <property type="interactions" value="511"/>
</dbReference>
<dbReference type="EMBL" id="KV784354">
    <property type="protein sequence ID" value="OEU20621.1"/>
    <property type="molecule type" value="Genomic_DNA"/>
</dbReference>
<dbReference type="InterPro" id="IPR019382">
    <property type="entry name" value="eIF3l"/>
</dbReference>